<evidence type="ECO:0008006" key="4">
    <source>
        <dbReference type="Google" id="ProtNLM"/>
    </source>
</evidence>
<dbReference type="EMBL" id="PDZR01000009">
    <property type="protein sequence ID" value="PNG26145.1"/>
    <property type="molecule type" value="Genomic_DNA"/>
</dbReference>
<comment type="caution">
    <text evidence="2">The sequence shown here is derived from an EMBL/GenBank/DDBJ whole genome shotgun (WGS) entry which is preliminary data.</text>
</comment>
<dbReference type="AlphaFoldDB" id="A0A2J7THA2"/>
<accession>A0A2J7THA2</accession>
<dbReference type="InterPro" id="IPR019291">
    <property type="entry name" value="Host_attachment_protein"/>
</dbReference>
<feature type="region of interest" description="Disordered" evidence="1">
    <location>
        <begin position="71"/>
        <end position="111"/>
    </location>
</feature>
<gene>
    <name evidence="2" type="ORF">CR492_09845</name>
</gene>
<dbReference type="Pfam" id="PF10116">
    <property type="entry name" value="Host_attach"/>
    <property type="match status" value="1"/>
</dbReference>
<feature type="compositionally biased region" description="Basic and acidic residues" evidence="1">
    <location>
        <begin position="71"/>
        <end position="93"/>
    </location>
</feature>
<proteinExistence type="predicted"/>
<evidence type="ECO:0000256" key="1">
    <source>
        <dbReference type="SAM" id="MobiDB-lite"/>
    </source>
</evidence>
<protein>
    <recommendedName>
        <fullName evidence="4">Host attachment protein</fullName>
    </recommendedName>
</protein>
<organism evidence="2 3">
    <name type="scientific">Methylocella silvestris</name>
    <dbReference type="NCBI Taxonomy" id="199596"/>
    <lineage>
        <taxon>Bacteria</taxon>
        <taxon>Pseudomonadati</taxon>
        <taxon>Pseudomonadota</taxon>
        <taxon>Alphaproteobacteria</taxon>
        <taxon>Hyphomicrobiales</taxon>
        <taxon>Beijerinckiaceae</taxon>
        <taxon>Methylocella</taxon>
    </lineage>
</organism>
<reference evidence="2 3" key="1">
    <citation type="submission" date="2017-10" db="EMBL/GenBank/DDBJ databases">
        <title>Genome announcement of Methylocella silvestris TVC from permafrost.</title>
        <authorList>
            <person name="Wang J."/>
            <person name="Geng K."/>
            <person name="Ul-Haque F."/>
            <person name="Crombie A.T."/>
            <person name="Street L.E."/>
            <person name="Wookey P.A."/>
            <person name="Murrell J.C."/>
            <person name="Pratscher J."/>
        </authorList>
    </citation>
    <scope>NUCLEOTIDE SEQUENCE [LARGE SCALE GENOMIC DNA]</scope>
    <source>
        <strain evidence="2 3">TVC</strain>
    </source>
</reference>
<feature type="compositionally biased region" description="Basic and acidic residues" evidence="1">
    <location>
        <begin position="100"/>
        <end position="111"/>
    </location>
</feature>
<dbReference type="OrthoDB" id="9812459at2"/>
<dbReference type="Proteomes" id="UP000236286">
    <property type="component" value="Unassembled WGS sequence"/>
</dbReference>
<evidence type="ECO:0000313" key="3">
    <source>
        <dbReference type="Proteomes" id="UP000236286"/>
    </source>
</evidence>
<name>A0A2J7THA2_METSI</name>
<evidence type="ECO:0000313" key="2">
    <source>
        <dbReference type="EMBL" id="PNG26145.1"/>
    </source>
</evidence>
<sequence length="191" mass="21272">MDIGELGLTLGKSRLVFRSSCLMTLERSDSITVRNEMAHSAKLWIVVADGGQARIVIPRSEDFTLETHDHMTSETAHLRSSDLGADRPGRVHESASATRHSAEPRTDPAEAAKQRFAQELGRWVADASRRGEFDELVLVAPSHILNELKDGLDKPAADKLRGVLAKDLTKVPDHELQPHLSQWVRPPHRIR</sequence>